<sequence length="170" mass="18632">MENRCGSSLMVMGATRLAVTVNKGALRPPATTYPGHNKLRERELPGASSVLSLNRDKNGIEIPAGIAAAHGGAASLYRREMVRRCWTMRKAHWPAVFARDDGRCWKRWSTLAERPLRDVARTCAATSRDSRRLLAGRSDAGWTRCATSQPLLVEALHVAGCALPCARVRP</sequence>
<organism evidence="1 2">
    <name type="scientific">Dorcoceras hygrometricum</name>
    <dbReference type="NCBI Taxonomy" id="472368"/>
    <lineage>
        <taxon>Eukaryota</taxon>
        <taxon>Viridiplantae</taxon>
        <taxon>Streptophyta</taxon>
        <taxon>Embryophyta</taxon>
        <taxon>Tracheophyta</taxon>
        <taxon>Spermatophyta</taxon>
        <taxon>Magnoliopsida</taxon>
        <taxon>eudicotyledons</taxon>
        <taxon>Gunneridae</taxon>
        <taxon>Pentapetalae</taxon>
        <taxon>asterids</taxon>
        <taxon>lamiids</taxon>
        <taxon>Lamiales</taxon>
        <taxon>Gesneriaceae</taxon>
        <taxon>Didymocarpoideae</taxon>
        <taxon>Trichosporeae</taxon>
        <taxon>Loxocarpinae</taxon>
        <taxon>Dorcoceras</taxon>
    </lineage>
</organism>
<evidence type="ECO:0000313" key="1">
    <source>
        <dbReference type="EMBL" id="KZV17067.1"/>
    </source>
</evidence>
<evidence type="ECO:0000313" key="2">
    <source>
        <dbReference type="Proteomes" id="UP000250235"/>
    </source>
</evidence>
<reference evidence="1 2" key="1">
    <citation type="journal article" date="2015" name="Proc. Natl. Acad. Sci. U.S.A.">
        <title>The resurrection genome of Boea hygrometrica: A blueprint for survival of dehydration.</title>
        <authorList>
            <person name="Xiao L."/>
            <person name="Yang G."/>
            <person name="Zhang L."/>
            <person name="Yang X."/>
            <person name="Zhao S."/>
            <person name="Ji Z."/>
            <person name="Zhou Q."/>
            <person name="Hu M."/>
            <person name="Wang Y."/>
            <person name="Chen M."/>
            <person name="Xu Y."/>
            <person name="Jin H."/>
            <person name="Xiao X."/>
            <person name="Hu G."/>
            <person name="Bao F."/>
            <person name="Hu Y."/>
            <person name="Wan P."/>
            <person name="Li L."/>
            <person name="Deng X."/>
            <person name="Kuang T."/>
            <person name="Xiang C."/>
            <person name="Zhu J.K."/>
            <person name="Oliver M.J."/>
            <person name="He Y."/>
        </authorList>
    </citation>
    <scope>NUCLEOTIDE SEQUENCE [LARGE SCALE GENOMIC DNA]</scope>
    <source>
        <strain evidence="2">cv. XS01</strain>
    </source>
</reference>
<gene>
    <name evidence="1" type="ORF">F511_02983</name>
</gene>
<accession>A0A2Z7A6C6</accession>
<dbReference type="Proteomes" id="UP000250235">
    <property type="component" value="Unassembled WGS sequence"/>
</dbReference>
<name>A0A2Z7A6C6_9LAMI</name>
<protein>
    <submittedName>
        <fullName evidence="1">Uncharacterized protein</fullName>
    </submittedName>
</protein>
<proteinExistence type="predicted"/>
<dbReference type="EMBL" id="KV018464">
    <property type="protein sequence ID" value="KZV17067.1"/>
    <property type="molecule type" value="Genomic_DNA"/>
</dbReference>
<keyword evidence="2" id="KW-1185">Reference proteome</keyword>
<dbReference type="AlphaFoldDB" id="A0A2Z7A6C6"/>